<reference evidence="3 4" key="1">
    <citation type="journal article" date="2014" name="Genome Announc.">
        <title>Draft genome sequences of eight enterohepatic helicobacter species isolated from both laboratory and wild rodents.</title>
        <authorList>
            <person name="Sheh A."/>
            <person name="Shen Z."/>
            <person name="Fox J.G."/>
        </authorList>
    </citation>
    <scope>NUCLEOTIDE SEQUENCE [LARGE SCALE GENOMIC DNA]</scope>
    <source>
        <strain evidence="3 4">MIT 97-6194</strain>
    </source>
</reference>
<dbReference type="InterPro" id="IPR007466">
    <property type="entry name" value="Peptidyl-Arg-deiminase_porph"/>
</dbReference>
<reference evidence="3 4" key="2">
    <citation type="journal article" date="2016" name="Infect. Immun.">
        <title>Helicobacter saguini, a Novel Helicobacter Isolated from Cotton-Top Tamarins with Ulcerative Colitis, Has Proinflammatory Properties and Induces Typhlocolitis and Dysplasia in Gnotobiotic IL-10-/- Mice.</title>
        <authorList>
            <person name="Shen Z."/>
            <person name="Mannion A."/>
            <person name="Whary M.T."/>
            <person name="Muthupalani S."/>
            <person name="Sheh A."/>
            <person name="Feng Y."/>
            <person name="Gong G."/>
            <person name="Vandamme P."/>
            <person name="Holcombe H.R."/>
            <person name="Paster B.J."/>
            <person name="Fox J.G."/>
        </authorList>
    </citation>
    <scope>NUCLEOTIDE SEQUENCE [LARGE SCALE GENOMIC DNA]</scope>
    <source>
        <strain evidence="3 4">MIT 97-6194</strain>
    </source>
</reference>
<evidence type="ECO:0000313" key="2">
    <source>
        <dbReference type="EMBL" id="MWV69642.1"/>
    </source>
</evidence>
<keyword evidence="1" id="KW-0378">Hydrolase</keyword>
<dbReference type="GO" id="GO:0009446">
    <property type="term" value="P:putrescine biosynthetic process"/>
    <property type="evidence" value="ECO:0007669"/>
    <property type="project" value="InterPro"/>
</dbReference>
<evidence type="ECO:0000256" key="1">
    <source>
        <dbReference type="ARBA" id="ARBA00022801"/>
    </source>
</evidence>
<dbReference type="GO" id="GO:0047632">
    <property type="term" value="F:agmatine deiminase activity"/>
    <property type="evidence" value="ECO:0007669"/>
    <property type="project" value="TreeGrafter"/>
</dbReference>
<comment type="caution">
    <text evidence="3">The sequence shown here is derived from an EMBL/GenBank/DDBJ whole genome shotgun (WGS) entry which is preliminary data.</text>
</comment>
<proteinExistence type="predicted"/>
<dbReference type="SUPFAM" id="SSF55909">
    <property type="entry name" value="Pentein"/>
    <property type="match status" value="1"/>
</dbReference>
<dbReference type="PANTHER" id="PTHR31377">
    <property type="entry name" value="AGMATINE DEIMINASE-RELATED"/>
    <property type="match status" value="1"/>
</dbReference>
<dbReference type="STRING" id="1548018.LS64_11430"/>
<dbReference type="Proteomes" id="UP000029714">
    <property type="component" value="Unassembled WGS sequence"/>
</dbReference>
<evidence type="ECO:0000313" key="4">
    <source>
        <dbReference type="Proteomes" id="UP000029714"/>
    </source>
</evidence>
<keyword evidence="4" id="KW-1185">Reference proteome</keyword>
<gene>
    <name evidence="2" type="ORF">DCO61_06400</name>
    <name evidence="3" type="ORF">LS64_006465</name>
</gene>
<sequence length="400" mass="45311">MFAEWEKQKGVVLIYPHIFCDFSDNLDDVRDCYDNIISEIAKRENVYIIAHPSDISVKNRLNDVLKDLGENSKNCNIFEIPSNDLWARDSIAISIKPRPQNLEQSGILESILNHIIKEDSNASKPNKFANFIFNGWGLKFAANFDNQINATLNKMGLLDSMKSYGFVLEGGSIDYNGSGSLLTTTKCLLEPNRNPHLSKSEIEEILKSSLNIERVLWLENGGLLGDDTDSHIDTLARFINPNTICYIKCDDLSNPHFSDLNAMENELKNLAKEHNFKLVALPFCDYAIDKSDLLESRVDESEDEGEFAINSKYFKIAKYLNTHEVSLDSKDNKVYLPASYANFLFLNENALLLPIYNKASDFKAIEIMKAALPNYEIIPINCEALIREHGSLHCVSMQIH</sequence>
<organism evidence="3 4">
    <name type="scientific">Helicobacter saguini</name>
    <dbReference type="NCBI Taxonomy" id="1548018"/>
    <lineage>
        <taxon>Bacteria</taxon>
        <taxon>Pseudomonadati</taxon>
        <taxon>Campylobacterota</taxon>
        <taxon>Epsilonproteobacteria</taxon>
        <taxon>Campylobacterales</taxon>
        <taxon>Helicobacteraceae</taxon>
        <taxon>Helicobacter</taxon>
    </lineage>
</organism>
<dbReference type="EMBL" id="JRMP02000008">
    <property type="protein sequence ID" value="TLD94352.1"/>
    <property type="molecule type" value="Genomic_DNA"/>
</dbReference>
<dbReference type="OrthoDB" id="9808013at2"/>
<evidence type="ECO:0000313" key="5">
    <source>
        <dbReference type="Proteomes" id="UP000477070"/>
    </source>
</evidence>
<protein>
    <submittedName>
        <fullName evidence="3">Agmatine deiminase family protein</fullName>
    </submittedName>
</protein>
<dbReference type="AlphaFoldDB" id="A0A347VTM4"/>
<dbReference type="EMBL" id="QBIU01000001">
    <property type="protein sequence ID" value="MWV69642.1"/>
    <property type="molecule type" value="Genomic_DNA"/>
</dbReference>
<dbReference type="GO" id="GO:0004668">
    <property type="term" value="F:protein-arginine deiminase activity"/>
    <property type="evidence" value="ECO:0007669"/>
    <property type="project" value="InterPro"/>
</dbReference>
<dbReference type="Pfam" id="PF04371">
    <property type="entry name" value="PAD_porph"/>
    <property type="match status" value="1"/>
</dbReference>
<name>A0A347VTM4_9HELI</name>
<dbReference type="Gene3D" id="3.75.10.10">
    <property type="entry name" value="L-arginine/glycine Amidinotransferase, Chain A"/>
    <property type="match status" value="1"/>
</dbReference>
<dbReference type="PANTHER" id="PTHR31377:SF0">
    <property type="entry name" value="AGMATINE DEIMINASE-RELATED"/>
    <property type="match status" value="1"/>
</dbReference>
<reference evidence="3" key="3">
    <citation type="submission" date="2018-04" db="EMBL/GenBank/DDBJ databases">
        <authorList>
            <person name="Sheh A."/>
            <person name="Shen Z."/>
            <person name="Mannion A.J."/>
            <person name="Fox J.G."/>
        </authorList>
    </citation>
    <scope>NUCLEOTIDE SEQUENCE</scope>
    <source>
        <strain evidence="3">MIT 97-6194</strain>
    </source>
</reference>
<dbReference type="Proteomes" id="UP000477070">
    <property type="component" value="Unassembled WGS sequence"/>
</dbReference>
<dbReference type="RefSeq" id="WP_034573173.1">
    <property type="nucleotide sequence ID" value="NZ_JRMP02000008.1"/>
</dbReference>
<accession>A0A347VTM4</accession>
<evidence type="ECO:0000313" key="3">
    <source>
        <dbReference type="EMBL" id="TLD94352.1"/>
    </source>
</evidence>
<reference evidence="2 5" key="4">
    <citation type="submission" date="2019-12" db="EMBL/GenBank/DDBJ databases">
        <title>Multi-Generational Helicobacter saguini Isolates.</title>
        <authorList>
            <person name="Mannion A."/>
            <person name="Shen Z."/>
            <person name="Fox J.G."/>
        </authorList>
    </citation>
    <scope>NUCLEOTIDE SEQUENCE [LARGE SCALE GENOMIC DNA]</scope>
    <source>
        <strain evidence="2">16-048</strain>
        <strain evidence="5">16-048 (F4)</strain>
    </source>
</reference>